<feature type="transmembrane region" description="Helical" evidence="6">
    <location>
        <begin position="327"/>
        <end position="344"/>
    </location>
</feature>
<dbReference type="InterPro" id="IPR020846">
    <property type="entry name" value="MFS_dom"/>
</dbReference>
<dbReference type="InterPro" id="IPR053160">
    <property type="entry name" value="MFS_DHA3_Transporter"/>
</dbReference>
<keyword evidence="5 6" id="KW-0472">Membrane</keyword>
<feature type="domain" description="Major facilitator superfamily (MFS) profile" evidence="7">
    <location>
        <begin position="20"/>
        <end position="415"/>
    </location>
</feature>
<feature type="transmembrane region" description="Helical" evidence="6">
    <location>
        <begin position="303"/>
        <end position="321"/>
    </location>
</feature>
<evidence type="ECO:0000313" key="8">
    <source>
        <dbReference type="EMBL" id="PJO42169.1"/>
    </source>
</evidence>
<feature type="transmembrane region" description="Helical" evidence="6">
    <location>
        <begin position="364"/>
        <end position="384"/>
    </location>
</feature>
<dbReference type="Proteomes" id="UP000232101">
    <property type="component" value="Unassembled WGS sequence"/>
</dbReference>
<comment type="subcellular location">
    <subcellularLocation>
        <location evidence="1">Cell membrane</location>
        <topology evidence="1">Multi-pass membrane protein</topology>
    </subcellularLocation>
</comment>
<dbReference type="PROSITE" id="PS00216">
    <property type="entry name" value="SUGAR_TRANSPORT_1"/>
    <property type="match status" value="1"/>
</dbReference>
<dbReference type="CDD" id="cd06174">
    <property type="entry name" value="MFS"/>
    <property type="match status" value="1"/>
</dbReference>
<feature type="transmembrane region" description="Helical" evidence="6">
    <location>
        <begin position="238"/>
        <end position="254"/>
    </location>
</feature>
<keyword evidence="2" id="KW-0813">Transport</keyword>
<protein>
    <recommendedName>
        <fullName evidence="7">Major facilitator superfamily (MFS) profile domain-containing protein</fullName>
    </recommendedName>
</protein>
<comment type="caution">
    <text evidence="8">The sequence shown here is derived from an EMBL/GenBank/DDBJ whole genome shotgun (WGS) entry which is preliminary data.</text>
</comment>
<keyword evidence="3 6" id="KW-0812">Transmembrane</keyword>
<dbReference type="AlphaFoldDB" id="A0A2M9Q278"/>
<dbReference type="GO" id="GO:0005886">
    <property type="term" value="C:plasma membrane"/>
    <property type="evidence" value="ECO:0007669"/>
    <property type="project" value="UniProtKB-SubCell"/>
</dbReference>
<accession>A0A2M9Q278</accession>
<organism evidence="8 9">
    <name type="scientific">Lysinibacillus xylanilyticus</name>
    <dbReference type="NCBI Taxonomy" id="582475"/>
    <lineage>
        <taxon>Bacteria</taxon>
        <taxon>Bacillati</taxon>
        <taxon>Bacillota</taxon>
        <taxon>Bacilli</taxon>
        <taxon>Bacillales</taxon>
        <taxon>Bacillaceae</taxon>
        <taxon>Lysinibacillus</taxon>
    </lineage>
</organism>
<evidence type="ECO:0000259" key="7">
    <source>
        <dbReference type="PROSITE" id="PS50850"/>
    </source>
</evidence>
<reference evidence="8 9" key="1">
    <citation type="submission" date="2017-11" db="EMBL/GenBank/DDBJ databases">
        <title>Bacterial isolate from king chilli rhizosphere.</title>
        <authorList>
            <person name="Takhelmayum P."/>
            <person name="Sarangthem I."/>
        </authorList>
    </citation>
    <scope>NUCLEOTIDE SEQUENCE [LARGE SCALE GENOMIC DNA]</scope>
    <source>
        <strain evidence="9">t26</strain>
    </source>
</reference>
<dbReference type="PANTHER" id="PTHR23530:SF1">
    <property type="entry name" value="PERMEASE, MAJOR FACILITATOR SUPERFAMILY-RELATED"/>
    <property type="match status" value="1"/>
</dbReference>
<dbReference type="Gene3D" id="1.20.1250.20">
    <property type="entry name" value="MFS general substrate transporter like domains"/>
    <property type="match status" value="1"/>
</dbReference>
<dbReference type="InterPro" id="IPR005829">
    <property type="entry name" value="Sugar_transporter_CS"/>
</dbReference>
<sequence>MNYTIWCILERIPTMNQEIKLIKTKFYILEGLYNLGIVIFSATIYLYLENIGYTLSEISLFISLFWLISFVTEIPSGMISDSFGRRNTMLLSCLIRAAGLLFLFISEGELIYLILGAVLTSIGETLKSGTLDSWLVESVNKINSDEQLDKIFSMNGIIGKTLGMAGGFIGAQFLGNINLSYPIITGAVLLCITAIFVASFLKNENTKVKEKLQFNKVYKEFFNSFSEGIRYFRENKSFSYLVVSFLPLTIILAGPSNQWQLFFQGENKSIITGYLWIFIGSMSIFGTWFIGRLPQLEKKRMNILIINVIVNSISIAVLTMIESYIAAFALFLVHVFITAGDEIIRITALHKNIKNENRATIISFYYTLEAIFTIVGLVLVGVLSDYFNMNIAWFTCALLGFVIALPTMILAKKRGQTL</sequence>
<evidence type="ECO:0000256" key="4">
    <source>
        <dbReference type="ARBA" id="ARBA00022989"/>
    </source>
</evidence>
<feature type="transmembrane region" description="Helical" evidence="6">
    <location>
        <begin position="181"/>
        <end position="201"/>
    </location>
</feature>
<dbReference type="InterPro" id="IPR011701">
    <property type="entry name" value="MFS"/>
</dbReference>
<feature type="transmembrane region" description="Helical" evidence="6">
    <location>
        <begin position="26"/>
        <end position="48"/>
    </location>
</feature>
<feature type="transmembrane region" description="Helical" evidence="6">
    <location>
        <begin position="274"/>
        <end position="291"/>
    </location>
</feature>
<proteinExistence type="predicted"/>
<feature type="transmembrane region" description="Helical" evidence="6">
    <location>
        <begin position="111"/>
        <end position="136"/>
    </location>
</feature>
<dbReference type="PANTHER" id="PTHR23530">
    <property type="entry name" value="TRANSPORT PROTEIN-RELATED"/>
    <property type="match status" value="1"/>
</dbReference>
<evidence type="ECO:0000256" key="5">
    <source>
        <dbReference type="ARBA" id="ARBA00023136"/>
    </source>
</evidence>
<dbReference type="InterPro" id="IPR036259">
    <property type="entry name" value="MFS_trans_sf"/>
</dbReference>
<feature type="transmembrane region" description="Helical" evidence="6">
    <location>
        <begin position="54"/>
        <end position="75"/>
    </location>
</feature>
<evidence type="ECO:0000313" key="9">
    <source>
        <dbReference type="Proteomes" id="UP000232101"/>
    </source>
</evidence>
<dbReference type="EMBL" id="PHQY01000657">
    <property type="protein sequence ID" value="PJO42169.1"/>
    <property type="molecule type" value="Genomic_DNA"/>
</dbReference>
<gene>
    <name evidence="8" type="ORF">CWD94_18980</name>
</gene>
<evidence type="ECO:0000256" key="3">
    <source>
        <dbReference type="ARBA" id="ARBA00022692"/>
    </source>
</evidence>
<evidence type="ECO:0000256" key="6">
    <source>
        <dbReference type="SAM" id="Phobius"/>
    </source>
</evidence>
<dbReference type="SUPFAM" id="SSF103473">
    <property type="entry name" value="MFS general substrate transporter"/>
    <property type="match status" value="1"/>
</dbReference>
<keyword evidence="4 6" id="KW-1133">Transmembrane helix</keyword>
<feature type="transmembrane region" description="Helical" evidence="6">
    <location>
        <begin position="390"/>
        <end position="411"/>
    </location>
</feature>
<dbReference type="GO" id="GO:0022857">
    <property type="term" value="F:transmembrane transporter activity"/>
    <property type="evidence" value="ECO:0007669"/>
    <property type="project" value="InterPro"/>
</dbReference>
<evidence type="ECO:0000256" key="1">
    <source>
        <dbReference type="ARBA" id="ARBA00004651"/>
    </source>
</evidence>
<dbReference type="PROSITE" id="PS50850">
    <property type="entry name" value="MFS"/>
    <property type="match status" value="1"/>
</dbReference>
<dbReference type="Pfam" id="PF07690">
    <property type="entry name" value="MFS_1"/>
    <property type="match status" value="1"/>
</dbReference>
<name>A0A2M9Q278_9BACI</name>
<evidence type="ECO:0000256" key="2">
    <source>
        <dbReference type="ARBA" id="ARBA00022448"/>
    </source>
</evidence>